<keyword evidence="3" id="KW-0812">Transmembrane</keyword>
<dbReference type="InterPro" id="IPR005632">
    <property type="entry name" value="Chaperone_Skp"/>
</dbReference>
<dbReference type="AlphaFoldDB" id="A0A9D9IZK4"/>
<dbReference type="GO" id="GO:0050821">
    <property type="term" value="P:protein stabilization"/>
    <property type="evidence" value="ECO:0007669"/>
    <property type="project" value="TreeGrafter"/>
</dbReference>
<dbReference type="SUPFAM" id="SSF111384">
    <property type="entry name" value="OmpH-like"/>
    <property type="match status" value="1"/>
</dbReference>
<dbReference type="InterPro" id="IPR024930">
    <property type="entry name" value="Skp_dom_sf"/>
</dbReference>
<name>A0A9D9IZK4_9BACT</name>
<keyword evidence="3" id="KW-1133">Transmembrane helix</keyword>
<dbReference type="GO" id="GO:0005829">
    <property type="term" value="C:cytosol"/>
    <property type="evidence" value="ECO:0007669"/>
    <property type="project" value="TreeGrafter"/>
</dbReference>
<dbReference type="PANTHER" id="PTHR35089">
    <property type="entry name" value="CHAPERONE PROTEIN SKP"/>
    <property type="match status" value="1"/>
</dbReference>
<reference evidence="4" key="1">
    <citation type="submission" date="2020-10" db="EMBL/GenBank/DDBJ databases">
        <authorList>
            <person name="Gilroy R."/>
        </authorList>
    </citation>
    <scope>NUCLEOTIDE SEQUENCE</scope>
    <source>
        <strain evidence="4">B3-2255</strain>
    </source>
</reference>
<dbReference type="Proteomes" id="UP000823772">
    <property type="component" value="Unassembled WGS sequence"/>
</dbReference>
<dbReference type="GO" id="GO:0051082">
    <property type="term" value="F:unfolded protein binding"/>
    <property type="evidence" value="ECO:0007669"/>
    <property type="project" value="InterPro"/>
</dbReference>
<dbReference type="SMART" id="SM00935">
    <property type="entry name" value="OmpH"/>
    <property type="match status" value="1"/>
</dbReference>
<comment type="caution">
    <text evidence="4">The sequence shown here is derived from an EMBL/GenBank/DDBJ whole genome shotgun (WGS) entry which is preliminary data.</text>
</comment>
<feature type="transmembrane region" description="Helical" evidence="3">
    <location>
        <begin position="6"/>
        <end position="23"/>
    </location>
</feature>
<dbReference type="PANTHER" id="PTHR35089:SF1">
    <property type="entry name" value="CHAPERONE PROTEIN SKP"/>
    <property type="match status" value="1"/>
</dbReference>
<dbReference type="EMBL" id="JADILY010000007">
    <property type="protein sequence ID" value="MBO8480986.1"/>
    <property type="molecule type" value="Genomic_DNA"/>
</dbReference>
<sequence>MKQISLILSILSIIAVIIMAVLMPKSATGNHENQLSGDSTVTHAVSGSMVYMQIDRVVTEYDRYNDMRSALETKAQGIQNDITRRGQQFENEVTTFQNKVNKGLMTRSVAEARQQELMEKEQELNLYVGQKQQELQDEEIVMNNTIMEDIRNYVARYNQHKGYSLIFTTAEATNTIILGDAALDITDEIIAGLNEEYTNTKK</sequence>
<accession>A0A9D9IZK4</accession>
<proteinExistence type="inferred from homology"/>
<gene>
    <name evidence="4" type="ORF">IAC87_00345</name>
</gene>
<evidence type="ECO:0000256" key="1">
    <source>
        <dbReference type="ARBA" id="ARBA00009091"/>
    </source>
</evidence>
<evidence type="ECO:0000313" key="4">
    <source>
        <dbReference type="EMBL" id="MBO8480986.1"/>
    </source>
</evidence>
<keyword evidence="2" id="KW-0732">Signal</keyword>
<evidence type="ECO:0000256" key="3">
    <source>
        <dbReference type="SAM" id="Phobius"/>
    </source>
</evidence>
<reference evidence="4" key="2">
    <citation type="journal article" date="2021" name="PeerJ">
        <title>Extensive microbial diversity within the chicken gut microbiome revealed by metagenomics and culture.</title>
        <authorList>
            <person name="Gilroy R."/>
            <person name="Ravi A."/>
            <person name="Getino M."/>
            <person name="Pursley I."/>
            <person name="Horton D.L."/>
            <person name="Alikhan N.F."/>
            <person name="Baker D."/>
            <person name="Gharbi K."/>
            <person name="Hall N."/>
            <person name="Watson M."/>
            <person name="Adriaenssens E.M."/>
            <person name="Foster-Nyarko E."/>
            <person name="Jarju S."/>
            <person name="Secka A."/>
            <person name="Antonio M."/>
            <person name="Oren A."/>
            <person name="Chaudhuri R.R."/>
            <person name="La Ragione R."/>
            <person name="Hildebrand F."/>
            <person name="Pallen M.J."/>
        </authorList>
    </citation>
    <scope>NUCLEOTIDE SEQUENCE</scope>
    <source>
        <strain evidence="4">B3-2255</strain>
    </source>
</reference>
<comment type="similarity">
    <text evidence="1">Belongs to the Skp family.</text>
</comment>
<keyword evidence="3" id="KW-0472">Membrane</keyword>
<organism evidence="4 5">
    <name type="scientific">Candidatus Merdivivens faecigallinarum</name>
    <dbReference type="NCBI Taxonomy" id="2840871"/>
    <lineage>
        <taxon>Bacteria</taxon>
        <taxon>Pseudomonadati</taxon>
        <taxon>Bacteroidota</taxon>
        <taxon>Bacteroidia</taxon>
        <taxon>Bacteroidales</taxon>
        <taxon>Muribaculaceae</taxon>
        <taxon>Muribaculaceae incertae sedis</taxon>
        <taxon>Candidatus Merdivivens</taxon>
    </lineage>
</organism>
<protein>
    <submittedName>
        <fullName evidence="4">OmpH family outer membrane protein</fullName>
    </submittedName>
</protein>
<dbReference type="Gene3D" id="3.30.910.20">
    <property type="entry name" value="Skp domain"/>
    <property type="match status" value="1"/>
</dbReference>
<evidence type="ECO:0000256" key="2">
    <source>
        <dbReference type="ARBA" id="ARBA00022729"/>
    </source>
</evidence>
<evidence type="ECO:0000313" key="5">
    <source>
        <dbReference type="Proteomes" id="UP000823772"/>
    </source>
</evidence>
<dbReference type="Pfam" id="PF03938">
    <property type="entry name" value="OmpH"/>
    <property type="match status" value="1"/>
</dbReference>